<dbReference type="STRING" id="1796646.A4V02_12285"/>
<dbReference type="EMBL" id="SRYD01000007">
    <property type="protein sequence ID" value="TGY75911.1"/>
    <property type="molecule type" value="Genomic_DNA"/>
</dbReference>
<dbReference type="GO" id="GO:0015344">
    <property type="term" value="F:siderophore uptake transmembrane transporter activity"/>
    <property type="evidence" value="ECO:0007669"/>
    <property type="project" value="TreeGrafter"/>
</dbReference>
<dbReference type="InterPro" id="IPR039426">
    <property type="entry name" value="TonB-dep_rcpt-like"/>
</dbReference>
<dbReference type="NCBIfam" id="TIGR04057">
    <property type="entry name" value="SusC_RagA_signa"/>
    <property type="match status" value="1"/>
</dbReference>
<dbReference type="GO" id="GO:0044718">
    <property type="term" value="P:siderophore transmembrane transport"/>
    <property type="evidence" value="ECO:0007669"/>
    <property type="project" value="TreeGrafter"/>
</dbReference>
<sequence length="1058" mass="116252">MNFRFMYPKFVALSAAIACGPLLYAQSNQVLSTSATAAQAGDALMNVSGEVLDSTGEPLIGVTVGIEGKGAVTTTDIDGRFTVKARQGDVLTFSYIGLAPAKVTVNGNGPLTVTMQDGSQTLDEVVVTALGIKRSQKSLSYNVQQVKGDLLTTNKDANFVNSLAGKVAGVNINASSSGTGGISKVVMRGTKSIMQSSNALYVVDGMPMRSGRSTGDTGAFGSAGATEPIADLNPDDIESLSVLTGAAAAALYGSEAANGAIVITTKKGEAGKTKITVGTNTEWNQAWILPRFQNTYGAGQNGAYNPNSSWSWGARMTPYNNSGYDVADDFLNTGFVTTNSVTFSTGNDKRQTYASAAAVNSQGIVPNDRYNRYNFNIRNTTTFLDDKMTLDLNASYIYQNDRNMVNQGTYMNPIVGAYLFPRGNDWDEVKMYEVYDPARHLNVQNWKYGDYGMTTQNPYWVSNRNVRESFKDRYMLGAHLSYKVLPYLTLSGRVRIDNSNTSTTDKRYATTNEIMSDGSSNGWFGTARYKDKQIYADFLASFSKDLGDDFNLQANFGGSISDMRFESLDVHGAISDGKGSYEGMNVGLPNFFAITNINDRPSKTQTGWREQTQSLYASADLGYKNTYYLTLTGRNDWPSQLAGPDSKSSSFFYPSVGVSVLMNQMFADHGIEFNPEIISFWKIRASWASVGTAFPRFIANPTYEWVNGAWSVLTQYPMSDLKPERTKSWEVGMNFRFLTDLTFDATWYLADTYNQTFNPNLAVGKYSNLYVQAGNVRNWGMEFALNYEHTWGNFTWSSGLTYSFNKNKIRELARNVINPVTGETFSLDQIEPAAGNSLGATHFILREGGTMGDLYSSVDLMRDANGNIYVDNTGAVSKTTIKDNSEYIKLGSVLPKGNLAWSNTFRWKNLSASCMFSARLGGIVFSRTQAILDLYGVSEASGAARDLGYVSINGGDHVNPEQWYGTIASGDMVPQYYTYSATNVRLQEATISYLIPRRLLANVCDIRVSLVGRNLWMIYNKAPFDPEAVASAGNYYQGMDNFMMPSLRNFGFNVNFNF</sequence>
<dbReference type="InterPro" id="IPR023997">
    <property type="entry name" value="TonB-dep_OMP_SusC/RagA_CS"/>
</dbReference>
<dbReference type="Pfam" id="PF07715">
    <property type="entry name" value="Plug"/>
    <property type="match status" value="1"/>
</dbReference>
<dbReference type="Gene3D" id="2.170.130.10">
    <property type="entry name" value="TonB-dependent receptor, plug domain"/>
    <property type="match status" value="1"/>
</dbReference>
<dbReference type="KEGG" id="pary:A4V02_12285"/>
<evidence type="ECO:0000259" key="13">
    <source>
        <dbReference type="Pfam" id="PF00593"/>
    </source>
</evidence>
<evidence type="ECO:0000313" key="15">
    <source>
        <dbReference type="EMBL" id="ANU64869.2"/>
    </source>
</evidence>
<evidence type="ECO:0000256" key="4">
    <source>
        <dbReference type="ARBA" id="ARBA00022692"/>
    </source>
</evidence>
<keyword evidence="5 12" id="KW-0732">Signal</keyword>
<accession>A0A1B1SDK8</accession>
<keyword evidence="9 10" id="KW-0998">Cell outer membrane</keyword>
<evidence type="ECO:0000256" key="2">
    <source>
        <dbReference type="ARBA" id="ARBA00022448"/>
    </source>
</evidence>
<dbReference type="Gene3D" id="2.60.40.1120">
    <property type="entry name" value="Carboxypeptidase-like, regulatory domain"/>
    <property type="match status" value="1"/>
</dbReference>
<dbReference type="Proteomes" id="UP000186351">
    <property type="component" value="Chromosome"/>
</dbReference>
<evidence type="ECO:0000313" key="16">
    <source>
        <dbReference type="EMBL" id="TGY75911.1"/>
    </source>
</evidence>
<dbReference type="Gene3D" id="2.40.170.20">
    <property type="entry name" value="TonB-dependent receptor, beta-barrel domain"/>
    <property type="match status" value="1"/>
</dbReference>
<organism evidence="15 17">
    <name type="scientific">Muribaculum intestinale</name>
    <dbReference type="NCBI Taxonomy" id="1796646"/>
    <lineage>
        <taxon>Bacteria</taxon>
        <taxon>Pseudomonadati</taxon>
        <taxon>Bacteroidota</taxon>
        <taxon>Bacteroidia</taxon>
        <taxon>Bacteroidales</taxon>
        <taxon>Muribaculaceae</taxon>
        <taxon>Muribaculum</taxon>
    </lineage>
</organism>
<dbReference type="AlphaFoldDB" id="A0A1B1SDK8"/>
<feature type="chain" id="PRO_5011977812" evidence="12">
    <location>
        <begin position="26"/>
        <end position="1058"/>
    </location>
</feature>
<proteinExistence type="inferred from homology"/>
<evidence type="ECO:0000256" key="11">
    <source>
        <dbReference type="RuleBase" id="RU003357"/>
    </source>
</evidence>
<protein>
    <submittedName>
        <fullName evidence="16">SusC/RagA family TonB-linked outer membrane protein</fullName>
    </submittedName>
    <submittedName>
        <fullName evidence="15">SusC/RagA family protein</fullName>
    </submittedName>
</protein>
<gene>
    <name evidence="15" type="ORF">A4V02_12285</name>
    <name evidence="16" type="ORF">E5333_02630</name>
</gene>
<evidence type="ECO:0000313" key="17">
    <source>
        <dbReference type="Proteomes" id="UP000186351"/>
    </source>
</evidence>
<dbReference type="PROSITE" id="PS52016">
    <property type="entry name" value="TONB_DEPENDENT_REC_3"/>
    <property type="match status" value="1"/>
</dbReference>
<dbReference type="InterPro" id="IPR037066">
    <property type="entry name" value="Plug_dom_sf"/>
</dbReference>
<dbReference type="InterPro" id="IPR008969">
    <property type="entry name" value="CarboxyPept-like_regulatory"/>
</dbReference>
<keyword evidence="6 11" id="KW-0798">TonB box</keyword>
<dbReference type="GO" id="GO:0009279">
    <property type="term" value="C:cell outer membrane"/>
    <property type="evidence" value="ECO:0007669"/>
    <property type="project" value="UniProtKB-SubCell"/>
</dbReference>
<evidence type="ECO:0000256" key="5">
    <source>
        <dbReference type="ARBA" id="ARBA00022729"/>
    </source>
</evidence>
<dbReference type="PANTHER" id="PTHR30069">
    <property type="entry name" value="TONB-DEPENDENT OUTER MEMBRANE RECEPTOR"/>
    <property type="match status" value="1"/>
</dbReference>
<dbReference type="SUPFAM" id="SSF56935">
    <property type="entry name" value="Porins"/>
    <property type="match status" value="1"/>
</dbReference>
<dbReference type="InterPro" id="IPR023996">
    <property type="entry name" value="TonB-dep_OMP_SusC/RagA"/>
</dbReference>
<dbReference type="InterPro" id="IPR000531">
    <property type="entry name" value="Beta-barrel_TonB"/>
</dbReference>
<evidence type="ECO:0000256" key="10">
    <source>
        <dbReference type="PROSITE-ProRule" id="PRU01360"/>
    </source>
</evidence>
<reference evidence="15" key="2">
    <citation type="submission" date="2017-04" db="EMBL/GenBank/DDBJ databases">
        <title>Complete Genome Sequences of Twelve Strains of a Stable Defined Moderately Diverse Mouse Microbiota 2 (sDMDMm2).</title>
        <authorList>
            <person name="Uchimura Y."/>
            <person name="Wyss M."/>
            <person name="Brugiroux S."/>
            <person name="Limenitakis J.P."/>
            <person name="Stecher B."/>
            <person name="McCoy K.D."/>
            <person name="Macpherson A.J."/>
        </authorList>
    </citation>
    <scope>NUCLEOTIDE SEQUENCE</scope>
    <source>
        <strain evidence="15">YL27</strain>
    </source>
</reference>
<dbReference type="Pfam" id="PF13715">
    <property type="entry name" value="CarbopepD_reg_2"/>
    <property type="match status" value="1"/>
</dbReference>
<feature type="domain" description="TonB-dependent receptor plug" evidence="14">
    <location>
        <begin position="136"/>
        <end position="260"/>
    </location>
</feature>
<dbReference type="InterPro" id="IPR012910">
    <property type="entry name" value="Plug_dom"/>
</dbReference>
<comment type="subcellular location">
    <subcellularLocation>
        <location evidence="1 10">Cell outer membrane</location>
        <topology evidence="1 10">Multi-pass membrane protein</topology>
    </subcellularLocation>
</comment>
<dbReference type="InterPro" id="IPR036942">
    <property type="entry name" value="Beta-barrel_TonB_sf"/>
</dbReference>
<keyword evidence="4 10" id="KW-0812">Transmembrane</keyword>
<keyword evidence="17" id="KW-1185">Reference proteome</keyword>
<keyword evidence="3 10" id="KW-1134">Transmembrane beta strand</keyword>
<dbReference type="Proteomes" id="UP000306630">
    <property type="component" value="Unassembled WGS sequence"/>
</dbReference>
<feature type="domain" description="TonB-dependent receptor-like beta-barrel" evidence="13">
    <location>
        <begin position="443"/>
        <end position="871"/>
    </location>
</feature>
<dbReference type="PANTHER" id="PTHR30069:SF29">
    <property type="entry name" value="HEMOGLOBIN AND HEMOGLOBIN-HAPTOGLOBIN-BINDING PROTEIN 1-RELATED"/>
    <property type="match status" value="1"/>
</dbReference>
<evidence type="ECO:0000256" key="3">
    <source>
        <dbReference type="ARBA" id="ARBA00022452"/>
    </source>
</evidence>
<dbReference type="SUPFAM" id="SSF49464">
    <property type="entry name" value="Carboxypeptidase regulatory domain-like"/>
    <property type="match status" value="1"/>
</dbReference>
<dbReference type="NCBIfam" id="TIGR04056">
    <property type="entry name" value="OMP_RagA_SusC"/>
    <property type="match status" value="1"/>
</dbReference>
<keyword evidence="8" id="KW-0675">Receptor</keyword>
<dbReference type="OrthoDB" id="9768177at2"/>
<evidence type="ECO:0000256" key="1">
    <source>
        <dbReference type="ARBA" id="ARBA00004571"/>
    </source>
</evidence>
<keyword evidence="7 10" id="KW-0472">Membrane</keyword>
<reference evidence="17" key="1">
    <citation type="submission" date="2016-04" db="EMBL/GenBank/DDBJ databases">
        <title>Complete Genome Sequences of Twelve Strains of a Stable Defined Moderately Diverse Mouse Microbiota 2 (sDMDMm2).</title>
        <authorList>
            <person name="Uchimura Y."/>
            <person name="Wyss M."/>
            <person name="Brugiroux S."/>
            <person name="Limenitakis J.P."/>
            <person name="Stecher B."/>
            <person name="McCoy K.D."/>
            <person name="Macpherson A.J."/>
        </authorList>
    </citation>
    <scope>NUCLEOTIDE SEQUENCE [LARGE SCALE GENOMIC DNA]</scope>
    <source>
        <strain evidence="17">YL27</strain>
    </source>
</reference>
<feature type="signal peptide" evidence="12">
    <location>
        <begin position="1"/>
        <end position="25"/>
    </location>
</feature>
<evidence type="ECO:0000256" key="12">
    <source>
        <dbReference type="SAM" id="SignalP"/>
    </source>
</evidence>
<reference evidence="16 18" key="3">
    <citation type="submission" date="2019-04" db="EMBL/GenBank/DDBJ databases">
        <title>Microbes associate with the intestines of laboratory mice.</title>
        <authorList>
            <person name="Navarre W."/>
            <person name="Wong E."/>
            <person name="Huang K."/>
            <person name="Tropini C."/>
            <person name="Ng K."/>
            <person name="Yu B."/>
        </authorList>
    </citation>
    <scope>NUCLEOTIDE SEQUENCE [LARGE SCALE GENOMIC DNA]</scope>
    <source>
        <strain evidence="16 18">NM06_A21</strain>
    </source>
</reference>
<evidence type="ECO:0000256" key="7">
    <source>
        <dbReference type="ARBA" id="ARBA00023136"/>
    </source>
</evidence>
<evidence type="ECO:0000313" key="18">
    <source>
        <dbReference type="Proteomes" id="UP000306630"/>
    </source>
</evidence>
<evidence type="ECO:0000256" key="8">
    <source>
        <dbReference type="ARBA" id="ARBA00023170"/>
    </source>
</evidence>
<dbReference type="EMBL" id="CP015402">
    <property type="protein sequence ID" value="ANU64869.2"/>
    <property type="molecule type" value="Genomic_DNA"/>
</dbReference>
<comment type="similarity">
    <text evidence="10 11">Belongs to the TonB-dependent receptor family.</text>
</comment>
<accession>A0A1Z2XGD0</accession>
<evidence type="ECO:0000256" key="9">
    <source>
        <dbReference type="ARBA" id="ARBA00023237"/>
    </source>
</evidence>
<keyword evidence="2 10" id="KW-0813">Transport</keyword>
<evidence type="ECO:0000256" key="6">
    <source>
        <dbReference type="ARBA" id="ARBA00023077"/>
    </source>
</evidence>
<dbReference type="Pfam" id="PF00593">
    <property type="entry name" value="TonB_dep_Rec_b-barrel"/>
    <property type="match status" value="1"/>
</dbReference>
<name>A0A1B1SDK8_9BACT</name>
<evidence type="ECO:0000259" key="14">
    <source>
        <dbReference type="Pfam" id="PF07715"/>
    </source>
</evidence>